<evidence type="ECO:0000313" key="2">
    <source>
        <dbReference type="Proteomes" id="UP000326678"/>
    </source>
</evidence>
<dbReference type="EMBL" id="CP045226">
    <property type="protein sequence ID" value="QFS46681.1"/>
    <property type="molecule type" value="Genomic_DNA"/>
</dbReference>
<keyword evidence="2" id="KW-1185">Reference proteome</keyword>
<name>A0A5P8W257_9NOSO</name>
<accession>A0A5P8W257</accession>
<dbReference type="KEGG" id="nsh:GXM_04162"/>
<gene>
    <name evidence="1" type="ORF">GXM_04162</name>
</gene>
<evidence type="ECO:0000313" key="1">
    <source>
        <dbReference type="EMBL" id="QFS46681.1"/>
    </source>
</evidence>
<protein>
    <submittedName>
        <fullName evidence="1">Uncharacterized protein</fullName>
    </submittedName>
</protein>
<dbReference type="AlphaFoldDB" id="A0A5P8W257"/>
<sequence length="55" mass="6174">MDSSKNPVEQLLDESIELLQLNIEGQRQSSALRKILDHFSTSILIFDSSSIVLLT</sequence>
<dbReference type="Proteomes" id="UP000326678">
    <property type="component" value="Chromosome Gxm1"/>
</dbReference>
<reference evidence="1 2" key="1">
    <citation type="submission" date="2019-10" db="EMBL/GenBank/DDBJ databases">
        <title>Genomic and transcriptomic insights into the perfect genentic adaptation of a filamentous nitrogen-fixing cyanobacterium to rice fields.</title>
        <authorList>
            <person name="Chen Z."/>
        </authorList>
    </citation>
    <scope>NUCLEOTIDE SEQUENCE [LARGE SCALE GENOMIC DNA]</scope>
    <source>
        <strain evidence="1">CCNUC1</strain>
    </source>
</reference>
<organism evidence="1 2">
    <name type="scientific">Nostoc sphaeroides CCNUC1</name>
    <dbReference type="NCBI Taxonomy" id="2653204"/>
    <lineage>
        <taxon>Bacteria</taxon>
        <taxon>Bacillati</taxon>
        <taxon>Cyanobacteriota</taxon>
        <taxon>Cyanophyceae</taxon>
        <taxon>Nostocales</taxon>
        <taxon>Nostocaceae</taxon>
        <taxon>Nostoc</taxon>
    </lineage>
</organism>
<proteinExistence type="predicted"/>